<feature type="signal peptide" evidence="1">
    <location>
        <begin position="1"/>
        <end position="18"/>
    </location>
</feature>
<proteinExistence type="predicted"/>
<reference evidence="2 3" key="1">
    <citation type="journal article" date="2015" name="Genome Biol.">
        <title>Comparative genomics of Steinernema reveals deeply conserved gene regulatory networks.</title>
        <authorList>
            <person name="Dillman A.R."/>
            <person name="Macchietto M."/>
            <person name="Porter C.F."/>
            <person name="Rogers A."/>
            <person name="Williams B."/>
            <person name="Antoshechkin I."/>
            <person name="Lee M.M."/>
            <person name="Goodwin Z."/>
            <person name="Lu X."/>
            <person name="Lewis E.E."/>
            <person name="Goodrich-Blair H."/>
            <person name="Stock S.P."/>
            <person name="Adams B.J."/>
            <person name="Sternberg P.W."/>
            <person name="Mortazavi A."/>
        </authorList>
    </citation>
    <scope>NUCLEOTIDE SEQUENCE [LARGE SCALE GENOMIC DNA]</scope>
    <source>
        <strain evidence="2 3">ALL</strain>
    </source>
</reference>
<comment type="caution">
    <text evidence="2">The sequence shown here is derived from an EMBL/GenBank/DDBJ whole genome shotgun (WGS) entry which is preliminary data.</text>
</comment>
<gene>
    <name evidence="2" type="ORF">L596_012393</name>
</gene>
<accession>A0A4U5NXR0</accession>
<name>A0A4U5NXR0_STECR</name>
<dbReference type="EMBL" id="AZBU02000003">
    <property type="protein sequence ID" value="TKR88101.1"/>
    <property type="molecule type" value="Genomic_DNA"/>
</dbReference>
<dbReference type="STRING" id="34508.A0A4U5NXR0"/>
<feature type="chain" id="PRO_5020999444" description="WAP domain-containing protein" evidence="1">
    <location>
        <begin position="19"/>
        <end position="186"/>
    </location>
</feature>
<evidence type="ECO:0008006" key="4">
    <source>
        <dbReference type="Google" id="ProtNLM"/>
    </source>
</evidence>
<evidence type="ECO:0000256" key="1">
    <source>
        <dbReference type="SAM" id="SignalP"/>
    </source>
</evidence>
<protein>
    <recommendedName>
        <fullName evidence="4">WAP domain-containing protein</fullName>
    </recommendedName>
</protein>
<evidence type="ECO:0000313" key="2">
    <source>
        <dbReference type="EMBL" id="TKR88101.1"/>
    </source>
</evidence>
<sequence>MRLHFSLLFVVVLGTTLGAAVHKQQFYQFFTFDTHWGACFAHKTANQKDVFPGSENPAVCRSMISDDPGCYGPEGSSSKEGRPKPGATTPYPSFGFECYDLDCDEGYHCERGAYGGGYCCSTEHQQFHDQGVAEKCPNGSKAEGFYDKLNKQFHTFVAKKCDDLLCGEGFKCVQVNKYFAKCCQLS</sequence>
<organism evidence="2 3">
    <name type="scientific">Steinernema carpocapsae</name>
    <name type="common">Entomopathogenic nematode</name>
    <dbReference type="NCBI Taxonomy" id="34508"/>
    <lineage>
        <taxon>Eukaryota</taxon>
        <taxon>Metazoa</taxon>
        <taxon>Ecdysozoa</taxon>
        <taxon>Nematoda</taxon>
        <taxon>Chromadorea</taxon>
        <taxon>Rhabditida</taxon>
        <taxon>Tylenchina</taxon>
        <taxon>Panagrolaimomorpha</taxon>
        <taxon>Strongyloidoidea</taxon>
        <taxon>Steinernematidae</taxon>
        <taxon>Steinernema</taxon>
    </lineage>
</organism>
<keyword evidence="1" id="KW-0732">Signal</keyword>
<dbReference type="Proteomes" id="UP000298663">
    <property type="component" value="Unassembled WGS sequence"/>
</dbReference>
<dbReference type="OrthoDB" id="4473401at2759"/>
<reference evidence="2 3" key="2">
    <citation type="journal article" date="2019" name="G3 (Bethesda)">
        <title>Hybrid Assembly of the Genome of the Entomopathogenic Nematode Steinernema carpocapsae Identifies the X-Chromosome.</title>
        <authorList>
            <person name="Serra L."/>
            <person name="Macchietto M."/>
            <person name="Macias-Munoz A."/>
            <person name="McGill C.J."/>
            <person name="Rodriguez I.M."/>
            <person name="Rodriguez B."/>
            <person name="Murad R."/>
            <person name="Mortazavi A."/>
        </authorList>
    </citation>
    <scope>NUCLEOTIDE SEQUENCE [LARGE SCALE GENOMIC DNA]</scope>
    <source>
        <strain evidence="2 3">ALL</strain>
    </source>
</reference>
<dbReference type="AlphaFoldDB" id="A0A4U5NXR0"/>
<keyword evidence="3" id="KW-1185">Reference proteome</keyword>
<evidence type="ECO:0000313" key="3">
    <source>
        <dbReference type="Proteomes" id="UP000298663"/>
    </source>
</evidence>